<evidence type="ECO:0000313" key="1">
    <source>
        <dbReference type="EMBL" id="JAD49076.1"/>
    </source>
</evidence>
<organism evidence="1">
    <name type="scientific">Arundo donax</name>
    <name type="common">Giant reed</name>
    <name type="synonym">Donax arundinaceus</name>
    <dbReference type="NCBI Taxonomy" id="35708"/>
    <lineage>
        <taxon>Eukaryota</taxon>
        <taxon>Viridiplantae</taxon>
        <taxon>Streptophyta</taxon>
        <taxon>Embryophyta</taxon>
        <taxon>Tracheophyta</taxon>
        <taxon>Spermatophyta</taxon>
        <taxon>Magnoliopsida</taxon>
        <taxon>Liliopsida</taxon>
        <taxon>Poales</taxon>
        <taxon>Poaceae</taxon>
        <taxon>PACMAD clade</taxon>
        <taxon>Arundinoideae</taxon>
        <taxon>Arundineae</taxon>
        <taxon>Arundo</taxon>
    </lineage>
</organism>
<protein>
    <submittedName>
        <fullName evidence="1">Uncharacterized protein</fullName>
    </submittedName>
</protein>
<reference evidence="1" key="1">
    <citation type="submission" date="2014-09" db="EMBL/GenBank/DDBJ databases">
        <authorList>
            <person name="Magalhaes I.L.F."/>
            <person name="Oliveira U."/>
            <person name="Santos F.R."/>
            <person name="Vidigal T.H.D.A."/>
            <person name="Brescovit A.D."/>
            <person name="Santos A.J."/>
        </authorList>
    </citation>
    <scope>NUCLEOTIDE SEQUENCE</scope>
    <source>
        <tissue evidence="1">Shoot tissue taken approximately 20 cm above the soil surface</tissue>
    </source>
</reference>
<accession>A0A0A9ADA0</accession>
<name>A0A0A9ADA0_ARUDO</name>
<dbReference type="EMBL" id="GBRH01248819">
    <property type="protein sequence ID" value="JAD49076.1"/>
    <property type="molecule type" value="Transcribed_RNA"/>
</dbReference>
<proteinExistence type="predicted"/>
<reference evidence="1" key="2">
    <citation type="journal article" date="2015" name="Data Brief">
        <title>Shoot transcriptome of the giant reed, Arundo donax.</title>
        <authorList>
            <person name="Barrero R.A."/>
            <person name="Guerrero F.D."/>
            <person name="Moolhuijzen P."/>
            <person name="Goolsby J.A."/>
            <person name="Tidwell J."/>
            <person name="Bellgard S.E."/>
            <person name="Bellgard M.I."/>
        </authorList>
    </citation>
    <scope>NUCLEOTIDE SEQUENCE</scope>
    <source>
        <tissue evidence="1">Shoot tissue taken approximately 20 cm above the soil surface</tissue>
    </source>
</reference>
<sequence>MENELAQWTVGCLPLIASCSVHFASAGHFYTESVTMHLHQCRMCVS</sequence>
<dbReference type="AlphaFoldDB" id="A0A0A9ADA0"/>